<dbReference type="PROSITE" id="PS01124">
    <property type="entry name" value="HTH_ARAC_FAMILY_2"/>
    <property type="match status" value="1"/>
</dbReference>
<dbReference type="SUPFAM" id="SSF51182">
    <property type="entry name" value="RmlC-like cupins"/>
    <property type="match status" value="1"/>
</dbReference>
<dbReference type="PROSITE" id="PS00041">
    <property type="entry name" value="HTH_ARAC_FAMILY_1"/>
    <property type="match status" value="1"/>
</dbReference>
<proteinExistence type="predicted"/>
<dbReference type="InterPro" id="IPR003313">
    <property type="entry name" value="AraC-bd"/>
</dbReference>
<reference evidence="4 5" key="1">
    <citation type="submission" date="2018-03" db="EMBL/GenBank/DDBJ databases">
        <title>Whole genome sequencing of Histamine producing bacteria.</title>
        <authorList>
            <person name="Butler K."/>
        </authorList>
    </citation>
    <scope>NUCLEOTIDE SEQUENCE [LARGE SCALE GENOMIC DNA]</scope>
    <source>
        <strain evidence="4 5">ATCC 33979</strain>
    </source>
</reference>
<dbReference type="PANTHER" id="PTHR11019">
    <property type="entry name" value="HTH-TYPE TRANSCRIPTIONAL REGULATOR NIMR"/>
    <property type="match status" value="1"/>
</dbReference>
<evidence type="ECO:0000313" key="5">
    <source>
        <dbReference type="Proteomes" id="UP000240410"/>
    </source>
</evidence>
<dbReference type="InterPro" id="IPR018062">
    <property type="entry name" value="HTH_AraC-typ_CS"/>
</dbReference>
<organism evidence="4 5">
    <name type="scientific">Photobacterium leiognathi</name>
    <dbReference type="NCBI Taxonomy" id="553611"/>
    <lineage>
        <taxon>Bacteria</taxon>
        <taxon>Pseudomonadati</taxon>
        <taxon>Pseudomonadota</taxon>
        <taxon>Gammaproteobacteria</taxon>
        <taxon>Vibrionales</taxon>
        <taxon>Vibrionaceae</taxon>
        <taxon>Photobacterium</taxon>
    </lineage>
</organism>
<dbReference type="SMART" id="SM00342">
    <property type="entry name" value="HTH_ARAC"/>
    <property type="match status" value="1"/>
</dbReference>
<dbReference type="SUPFAM" id="SSF46689">
    <property type="entry name" value="Homeodomain-like"/>
    <property type="match status" value="1"/>
</dbReference>
<keyword evidence="2" id="KW-0238">DNA-binding</keyword>
<evidence type="ECO:0000256" key="1">
    <source>
        <dbReference type="ARBA" id="ARBA00023015"/>
    </source>
</evidence>
<keyword evidence="3" id="KW-0804">Transcription</keyword>
<dbReference type="Pfam" id="PF12833">
    <property type="entry name" value="HTH_18"/>
    <property type="match status" value="1"/>
</dbReference>
<dbReference type="EMBL" id="PYOJ01000001">
    <property type="protein sequence ID" value="PSV93806.1"/>
    <property type="molecule type" value="Genomic_DNA"/>
</dbReference>
<dbReference type="Pfam" id="PF02311">
    <property type="entry name" value="AraC_binding"/>
    <property type="match status" value="1"/>
</dbReference>
<accession>A0A0D8N1S6</accession>
<dbReference type="CDD" id="cd06124">
    <property type="entry name" value="cupin_NimR-like_N"/>
    <property type="match status" value="1"/>
</dbReference>
<dbReference type="OrthoDB" id="5949386at2"/>
<protein>
    <submittedName>
        <fullName evidence="4">AraC family transcriptional regulator</fullName>
    </submittedName>
</protein>
<dbReference type="InterPro" id="IPR014710">
    <property type="entry name" value="RmlC-like_jellyroll"/>
</dbReference>
<dbReference type="Gene3D" id="1.10.10.60">
    <property type="entry name" value="Homeodomain-like"/>
    <property type="match status" value="2"/>
</dbReference>
<dbReference type="InterPro" id="IPR009057">
    <property type="entry name" value="Homeodomain-like_sf"/>
</dbReference>
<evidence type="ECO:0000256" key="2">
    <source>
        <dbReference type="ARBA" id="ARBA00023125"/>
    </source>
</evidence>
<dbReference type="InterPro" id="IPR011051">
    <property type="entry name" value="RmlC_Cupin_sf"/>
</dbReference>
<keyword evidence="1" id="KW-0805">Transcription regulation</keyword>
<dbReference type="Proteomes" id="UP000240410">
    <property type="component" value="Unassembled WGS sequence"/>
</dbReference>
<dbReference type="RefSeq" id="WP_045068330.1">
    <property type="nucleotide sequence ID" value="NZ_JAUZMQ010000001.1"/>
</dbReference>
<dbReference type="GO" id="GO:0043565">
    <property type="term" value="F:sequence-specific DNA binding"/>
    <property type="evidence" value="ECO:0007669"/>
    <property type="project" value="InterPro"/>
</dbReference>
<name>A0A0D8N1S6_PHOLE</name>
<evidence type="ECO:0000313" key="4">
    <source>
        <dbReference type="EMBL" id="PSV93806.1"/>
    </source>
</evidence>
<comment type="caution">
    <text evidence="4">The sequence shown here is derived from an EMBL/GenBank/DDBJ whole genome shotgun (WGS) entry which is preliminary data.</text>
</comment>
<dbReference type="GO" id="GO:0003700">
    <property type="term" value="F:DNA-binding transcription factor activity"/>
    <property type="evidence" value="ECO:0007669"/>
    <property type="project" value="InterPro"/>
</dbReference>
<dbReference type="PANTHER" id="PTHR11019:SF159">
    <property type="entry name" value="TRANSCRIPTIONAL REGULATOR-RELATED"/>
    <property type="match status" value="1"/>
</dbReference>
<dbReference type="Gene3D" id="2.60.120.10">
    <property type="entry name" value="Jelly Rolls"/>
    <property type="match status" value="1"/>
</dbReference>
<gene>
    <name evidence="4" type="ORF">CTM89_00760</name>
</gene>
<dbReference type="InterPro" id="IPR018060">
    <property type="entry name" value="HTH_AraC"/>
</dbReference>
<evidence type="ECO:0000256" key="3">
    <source>
        <dbReference type="ARBA" id="ARBA00023163"/>
    </source>
</evidence>
<sequence>MAYIGVNDQFCAEDYHGLVIGLAADIAEHDSGYHIHNKDQLLFSHHGCMVISLDGVKCVLPPMRAAWIPAGIEHKAQTSNATQYRSLYFDQSLQSQLPRTLKIFDINPLMSALMERMAFWPFDKPDGEQLNSVNLLIEELNLAQDSHLNLPIPADPRLASWLAGIDDEEFIAPTLAELSLQVGASAKTITRIFNKEVGMPYQNWRQQWRLLAAIELLSKRWRVSTVAHHLAFSSDSAFISFFREKTGYTPAHFIRENKE</sequence>
<dbReference type="STRING" id="553611.GCA_001557755_02615"/>
<dbReference type="AlphaFoldDB" id="A0A0D8N1S6"/>